<protein>
    <submittedName>
        <fullName evidence="2">Uncharacterized protein</fullName>
    </submittedName>
</protein>
<evidence type="ECO:0000313" key="2">
    <source>
        <dbReference type="EMBL" id="GAI72311.1"/>
    </source>
</evidence>
<evidence type="ECO:0000256" key="1">
    <source>
        <dbReference type="SAM" id="MobiDB-lite"/>
    </source>
</evidence>
<gene>
    <name evidence="2" type="ORF">S12H4_03895</name>
</gene>
<feature type="compositionally biased region" description="Polar residues" evidence="1">
    <location>
        <begin position="9"/>
        <end position="20"/>
    </location>
</feature>
<feature type="region of interest" description="Disordered" evidence="1">
    <location>
        <begin position="1"/>
        <end position="22"/>
    </location>
</feature>
<dbReference type="AlphaFoldDB" id="X1RZF4"/>
<organism evidence="2">
    <name type="scientific">marine sediment metagenome</name>
    <dbReference type="NCBI Taxonomy" id="412755"/>
    <lineage>
        <taxon>unclassified sequences</taxon>
        <taxon>metagenomes</taxon>
        <taxon>ecological metagenomes</taxon>
    </lineage>
</organism>
<feature type="non-terminal residue" evidence="2">
    <location>
        <position position="44"/>
    </location>
</feature>
<sequence length="44" mass="4534">MNFDASCNLEASNKTPSPKSVFTGGAEIKVSAALSRKTTSGTKT</sequence>
<proteinExistence type="predicted"/>
<reference evidence="2" key="1">
    <citation type="journal article" date="2014" name="Front. Microbiol.">
        <title>High frequency of phylogenetically diverse reductive dehalogenase-homologous genes in deep subseafloor sedimentary metagenomes.</title>
        <authorList>
            <person name="Kawai M."/>
            <person name="Futagami T."/>
            <person name="Toyoda A."/>
            <person name="Takaki Y."/>
            <person name="Nishi S."/>
            <person name="Hori S."/>
            <person name="Arai W."/>
            <person name="Tsubouchi T."/>
            <person name="Morono Y."/>
            <person name="Uchiyama I."/>
            <person name="Ito T."/>
            <person name="Fujiyama A."/>
            <person name="Inagaki F."/>
            <person name="Takami H."/>
        </authorList>
    </citation>
    <scope>NUCLEOTIDE SEQUENCE</scope>
    <source>
        <strain evidence="2">Expedition CK06-06</strain>
    </source>
</reference>
<name>X1RZF4_9ZZZZ</name>
<comment type="caution">
    <text evidence="2">The sequence shown here is derived from an EMBL/GenBank/DDBJ whole genome shotgun (WGS) entry which is preliminary data.</text>
</comment>
<accession>X1RZF4</accession>
<dbReference type="EMBL" id="BARW01001144">
    <property type="protein sequence ID" value="GAI72311.1"/>
    <property type="molecule type" value="Genomic_DNA"/>
</dbReference>